<keyword evidence="5" id="KW-0862">Zinc</keyword>
<protein>
    <submittedName>
        <fullName evidence="9">Metalloprotease</fullName>
    </submittedName>
</protein>
<sequence length="505" mass="53039">MNRQNEMRHSNARTRIRRGGALASVGALAMALTGCVGATTAPVTPGQAPTMSSAERQQGAQAHPQLLAEFGGAYSGPQANYVERVGKRIAMQSGLANASDAYTVTLLNSNVNNAFAIPGGYIYTTRQLVALMDNEAELAGVLGHEVGHVAARHSQQRQQAAQQNSILGAVGAILSGVLLGDSALGQAGQKLAMQGSQLLTLKYSRSQESQADDLGIAYLSGAGYDPIAMSTVLQSLAQQNALDAQMMGSSNQVPEWASTHPDPASRVSAARQDAQGMPGTTLNRDAFLTAIDGMMYGDDPQQGIVDGGSFIHPVMRFAFQAPNGYFLVNGTQAVSISGQSGKGQLTSRAYSGNLDSYVSAAFADVTGDSQQQIQPSSVSKTTVNGLPAAYGTARVNSGNGQVDVTVFAYELSSSQAVHFVTITQAGNAGIFNSMYSSMRRISASEASAVKARKIDVITVRSGDTLQGIANRMAYDDYKLERFLVLNSLTTNSTLQAGQKVKIVTY</sequence>
<dbReference type="AlphaFoldDB" id="A0A916Z5Y6"/>
<dbReference type="InterPro" id="IPR051156">
    <property type="entry name" value="Mito/Outer_Membr_Metalloprot"/>
</dbReference>
<feature type="domain" description="LysM" evidence="8">
    <location>
        <begin position="455"/>
        <end position="502"/>
    </location>
</feature>
<reference evidence="9" key="1">
    <citation type="journal article" date="2014" name="Int. J. Syst. Evol. Microbiol.">
        <title>Complete genome sequence of Corynebacterium casei LMG S-19264T (=DSM 44701T), isolated from a smear-ripened cheese.</title>
        <authorList>
            <consortium name="US DOE Joint Genome Institute (JGI-PGF)"/>
            <person name="Walter F."/>
            <person name="Albersmeier A."/>
            <person name="Kalinowski J."/>
            <person name="Ruckert C."/>
        </authorList>
    </citation>
    <scope>NUCLEOTIDE SEQUENCE</scope>
    <source>
        <strain evidence="9">CGMCC 1.15360</strain>
    </source>
</reference>
<dbReference type="SMART" id="SM00257">
    <property type="entry name" value="LysM"/>
    <property type="match status" value="1"/>
</dbReference>
<dbReference type="GO" id="GO:0046872">
    <property type="term" value="F:metal ion binding"/>
    <property type="evidence" value="ECO:0007669"/>
    <property type="project" value="UniProtKB-KW"/>
</dbReference>
<evidence type="ECO:0000256" key="1">
    <source>
        <dbReference type="ARBA" id="ARBA00001947"/>
    </source>
</evidence>
<evidence type="ECO:0000313" key="10">
    <source>
        <dbReference type="Proteomes" id="UP000612349"/>
    </source>
</evidence>
<proteinExistence type="predicted"/>
<keyword evidence="2" id="KW-0645">Protease</keyword>
<reference evidence="9" key="2">
    <citation type="submission" date="2020-09" db="EMBL/GenBank/DDBJ databases">
        <authorList>
            <person name="Sun Q."/>
            <person name="Zhou Y."/>
        </authorList>
    </citation>
    <scope>NUCLEOTIDE SEQUENCE</scope>
    <source>
        <strain evidence="9">CGMCC 1.15360</strain>
    </source>
</reference>
<feature type="chain" id="PRO_5037725126" evidence="7">
    <location>
        <begin position="39"/>
        <end position="505"/>
    </location>
</feature>
<dbReference type="Gene3D" id="3.10.350.10">
    <property type="entry name" value="LysM domain"/>
    <property type="match status" value="1"/>
</dbReference>
<dbReference type="Pfam" id="PF01435">
    <property type="entry name" value="Peptidase_M48"/>
    <property type="match status" value="1"/>
</dbReference>
<dbReference type="InterPro" id="IPR018392">
    <property type="entry name" value="LysM"/>
</dbReference>
<evidence type="ECO:0000259" key="8">
    <source>
        <dbReference type="PROSITE" id="PS51782"/>
    </source>
</evidence>
<dbReference type="PANTHER" id="PTHR22726:SF1">
    <property type="entry name" value="METALLOENDOPEPTIDASE OMA1, MITOCHONDRIAL"/>
    <property type="match status" value="1"/>
</dbReference>
<dbReference type="EMBL" id="BMIP01000007">
    <property type="protein sequence ID" value="GGD78050.1"/>
    <property type="molecule type" value="Genomic_DNA"/>
</dbReference>
<dbReference type="InterPro" id="IPR036779">
    <property type="entry name" value="LysM_dom_sf"/>
</dbReference>
<dbReference type="PROSITE" id="PS51257">
    <property type="entry name" value="PROKAR_LIPOPROTEIN"/>
    <property type="match status" value="1"/>
</dbReference>
<accession>A0A916Z5Y6</accession>
<evidence type="ECO:0000313" key="9">
    <source>
        <dbReference type="EMBL" id="GGD78050.1"/>
    </source>
</evidence>
<evidence type="ECO:0000256" key="6">
    <source>
        <dbReference type="ARBA" id="ARBA00023049"/>
    </source>
</evidence>
<keyword evidence="6 9" id="KW-0482">Metalloprotease</keyword>
<gene>
    <name evidence="9" type="ORF">GCM10010990_29810</name>
</gene>
<dbReference type="PANTHER" id="PTHR22726">
    <property type="entry name" value="METALLOENDOPEPTIDASE OMA1"/>
    <property type="match status" value="1"/>
</dbReference>
<dbReference type="InterPro" id="IPR001915">
    <property type="entry name" value="Peptidase_M48"/>
</dbReference>
<keyword evidence="4" id="KW-0378">Hydrolase</keyword>
<dbReference type="Pfam" id="PF01476">
    <property type="entry name" value="LysM"/>
    <property type="match status" value="1"/>
</dbReference>
<name>A0A916Z5Y6_9SPHN</name>
<dbReference type="GO" id="GO:0016020">
    <property type="term" value="C:membrane"/>
    <property type="evidence" value="ECO:0007669"/>
    <property type="project" value="TreeGrafter"/>
</dbReference>
<evidence type="ECO:0000256" key="5">
    <source>
        <dbReference type="ARBA" id="ARBA00022833"/>
    </source>
</evidence>
<dbReference type="Gene3D" id="3.30.2010.10">
    <property type="entry name" value="Metalloproteases ('zincins'), catalytic domain"/>
    <property type="match status" value="1"/>
</dbReference>
<evidence type="ECO:0000256" key="3">
    <source>
        <dbReference type="ARBA" id="ARBA00022723"/>
    </source>
</evidence>
<dbReference type="RefSeq" id="WP_229665536.1">
    <property type="nucleotide sequence ID" value="NZ_BMIP01000007.1"/>
</dbReference>
<evidence type="ECO:0000256" key="4">
    <source>
        <dbReference type="ARBA" id="ARBA00022801"/>
    </source>
</evidence>
<dbReference type="CDD" id="cd00118">
    <property type="entry name" value="LysM"/>
    <property type="match status" value="1"/>
</dbReference>
<dbReference type="PROSITE" id="PS51782">
    <property type="entry name" value="LYSM"/>
    <property type="match status" value="1"/>
</dbReference>
<dbReference type="GO" id="GO:0004222">
    <property type="term" value="F:metalloendopeptidase activity"/>
    <property type="evidence" value="ECO:0007669"/>
    <property type="project" value="InterPro"/>
</dbReference>
<evidence type="ECO:0000256" key="7">
    <source>
        <dbReference type="SAM" id="SignalP"/>
    </source>
</evidence>
<feature type="signal peptide" evidence="7">
    <location>
        <begin position="1"/>
        <end position="38"/>
    </location>
</feature>
<comment type="caution">
    <text evidence="9">The sequence shown here is derived from an EMBL/GenBank/DDBJ whole genome shotgun (WGS) entry which is preliminary data.</text>
</comment>
<keyword evidence="10" id="KW-1185">Reference proteome</keyword>
<keyword evidence="7" id="KW-0732">Signal</keyword>
<comment type="cofactor">
    <cofactor evidence="1">
        <name>Zn(2+)</name>
        <dbReference type="ChEBI" id="CHEBI:29105"/>
    </cofactor>
</comment>
<organism evidence="9 10">
    <name type="scientific">Croceicoccus mobilis</name>
    <dbReference type="NCBI Taxonomy" id="1703339"/>
    <lineage>
        <taxon>Bacteria</taxon>
        <taxon>Pseudomonadati</taxon>
        <taxon>Pseudomonadota</taxon>
        <taxon>Alphaproteobacteria</taxon>
        <taxon>Sphingomonadales</taxon>
        <taxon>Erythrobacteraceae</taxon>
        <taxon>Croceicoccus</taxon>
    </lineage>
</organism>
<dbReference type="GO" id="GO:0051603">
    <property type="term" value="P:proteolysis involved in protein catabolic process"/>
    <property type="evidence" value="ECO:0007669"/>
    <property type="project" value="TreeGrafter"/>
</dbReference>
<evidence type="ECO:0000256" key="2">
    <source>
        <dbReference type="ARBA" id="ARBA00022670"/>
    </source>
</evidence>
<keyword evidence="3" id="KW-0479">Metal-binding</keyword>
<dbReference type="Proteomes" id="UP000612349">
    <property type="component" value="Unassembled WGS sequence"/>
</dbReference>